<accession>A0A5S3PE30</accession>
<evidence type="ECO:0000313" key="2">
    <source>
        <dbReference type="Proteomes" id="UP000310314"/>
    </source>
</evidence>
<name>A0A5S3PE30_9FLAO</name>
<gene>
    <name evidence="1" type="ORF">FEE95_21250</name>
</gene>
<dbReference type="RefSeq" id="WP_171037113.1">
    <property type="nucleotide sequence ID" value="NZ_VATY01000006.1"/>
</dbReference>
<keyword evidence="2" id="KW-1185">Reference proteome</keyword>
<protein>
    <submittedName>
        <fullName evidence="1">Uncharacterized protein</fullName>
    </submittedName>
</protein>
<organism evidence="1 2">
    <name type="scientific">Maribacter algarum</name>
    <name type="common">ex Zhang et al. 2020</name>
    <dbReference type="NCBI Taxonomy" id="2578118"/>
    <lineage>
        <taxon>Bacteria</taxon>
        <taxon>Pseudomonadati</taxon>
        <taxon>Bacteroidota</taxon>
        <taxon>Flavobacteriia</taxon>
        <taxon>Flavobacteriales</taxon>
        <taxon>Flavobacteriaceae</taxon>
        <taxon>Maribacter</taxon>
    </lineage>
</organism>
<reference evidence="1 2" key="1">
    <citation type="submission" date="2019-05" db="EMBL/GenBank/DDBJ databases">
        <authorList>
            <person name="Zhang J.-Y."/>
            <person name="Feg X."/>
            <person name="Du Z.-J."/>
        </authorList>
    </citation>
    <scope>NUCLEOTIDE SEQUENCE [LARGE SCALE GENOMIC DNA]</scope>
    <source>
        <strain evidence="1 2">RZ26</strain>
    </source>
</reference>
<proteinExistence type="predicted"/>
<sequence>MLVLLVIFTQSCETEIPPEDPTPPALLFRIVGDGFEHNFDQDTDFDNLVLNLNINATYEFTLIGTDAGGVERIQWFNYPIWSVIVNTGIPAGWSETTSHGFEWVGDASNPLTGSIFTGTMSASEMSNGPAMFRFIVSDFGGDGRSPNRILKELNMYIDDHPTRLIEL</sequence>
<comment type="caution">
    <text evidence="1">The sequence shown here is derived from an EMBL/GenBank/DDBJ whole genome shotgun (WGS) entry which is preliminary data.</text>
</comment>
<evidence type="ECO:0000313" key="1">
    <source>
        <dbReference type="EMBL" id="TMM52216.1"/>
    </source>
</evidence>
<dbReference type="Proteomes" id="UP000310314">
    <property type="component" value="Unassembled WGS sequence"/>
</dbReference>
<dbReference type="AlphaFoldDB" id="A0A5S3PE30"/>
<dbReference type="EMBL" id="VATY01000006">
    <property type="protein sequence ID" value="TMM52216.1"/>
    <property type="molecule type" value="Genomic_DNA"/>
</dbReference>